<organism evidence="2 3">
    <name type="scientific">Aspergillus welwitschiae</name>
    <dbReference type="NCBI Taxonomy" id="1341132"/>
    <lineage>
        <taxon>Eukaryota</taxon>
        <taxon>Fungi</taxon>
        <taxon>Dikarya</taxon>
        <taxon>Ascomycota</taxon>
        <taxon>Pezizomycotina</taxon>
        <taxon>Eurotiomycetes</taxon>
        <taxon>Eurotiomycetidae</taxon>
        <taxon>Eurotiales</taxon>
        <taxon>Aspergillaceae</taxon>
        <taxon>Aspergillus</taxon>
        <taxon>Aspergillus subgen. Circumdati</taxon>
    </lineage>
</organism>
<keyword evidence="3" id="KW-1185">Reference proteome</keyword>
<name>A0A3F3Q5X8_9EURO</name>
<protein>
    <submittedName>
        <fullName evidence="2">Uncharacterized protein</fullName>
    </submittedName>
</protein>
<dbReference type="AlphaFoldDB" id="A0A3F3Q5X8"/>
<dbReference type="EMBL" id="KZ852043">
    <property type="protein sequence ID" value="RDH34322.1"/>
    <property type="molecule type" value="Genomic_DNA"/>
</dbReference>
<dbReference type="RefSeq" id="XP_026627344.1">
    <property type="nucleotide sequence ID" value="XM_026765793.1"/>
</dbReference>
<feature type="region of interest" description="Disordered" evidence="1">
    <location>
        <begin position="53"/>
        <end position="80"/>
    </location>
</feature>
<sequence>MSSLGHPLNRRPDRYPVSVVDMPHQALLPTQSPDPLPTLNAIRSIASDILGGASAQTPGVPETSVAAGSEMPAARKHPRVSRCESMTVNLSPARSFVGGVQCRLSPGPVTWPLAVKGPDLAPAQPSREQWINIQK</sequence>
<dbReference type="Proteomes" id="UP000253729">
    <property type="component" value="Unassembled WGS sequence"/>
</dbReference>
<evidence type="ECO:0000313" key="3">
    <source>
        <dbReference type="Proteomes" id="UP000253729"/>
    </source>
</evidence>
<evidence type="ECO:0000256" key="1">
    <source>
        <dbReference type="SAM" id="MobiDB-lite"/>
    </source>
</evidence>
<accession>A0A3F3Q5X8</accession>
<gene>
    <name evidence="2" type="ORF">BDQ94DRAFT_141284</name>
</gene>
<evidence type="ECO:0000313" key="2">
    <source>
        <dbReference type="EMBL" id="RDH34322.1"/>
    </source>
</evidence>
<dbReference type="GeneID" id="38134149"/>
<proteinExistence type="predicted"/>
<reference evidence="2 3" key="1">
    <citation type="submission" date="2018-07" db="EMBL/GenBank/DDBJ databases">
        <title>The genomes of Aspergillus section Nigri reveals drivers in fungal speciation.</title>
        <authorList>
            <consortium name="DOE Joint Genome Institute"/>
            <person name="Vesth T.C."/>
            <person name="Nybo J."/>
            <person name="Theobald S."/>
            <person name="Brandl J."/>
            <person name="Frisvad J.C."/>
            <person name="Nielsen K.F."/>
            <person name="Lyhne E.K."/>
            <person name="Kogle M.E."/>
            <person name="Kuo A."/>
            <person name="Riley R."/>
            <person name="Clum A."/>
            <person name="Nolan M."/>
            <person name="Lipzen A."/>
            <person name="Salamov A."/>
            <person name="Henrissat B."/>
            <person name="Wiebenga A."/>
            <person name="De vries R.P."/>
            <person name="Grigoriev I.V."/>
            <person name="Mortensen U.H."/>
            <person name="Andersen M.R."/>
            <person name="Baker S.E."/>
        </authorList>
    </citation>
    <scope>NUCLEOTIDE SEQUENCE [LARGE SCALE GENOMIC DNA]</scope>
    <source>
        <strain evidence="2 3">CBS 139.54b</strain>
    </source>
</reference>